<gene>
    <name evidence="2" type="ORF">GCM10007301_10690</name>
</gene>
<reference evidence="2" key="1">
    <citation type="journal article" date="2014" name="Int. J. Syst. Evol. Microbiol.">
        <title>Complete genome sequence of Corynebacterium casei LMG S-19264T (=DSM 44701T), isolated from a smear-ripened cheese.</title>
        <authorList>
            <consortium name="US DOE Joint Genome Institute (JGI-PGF)"/>
            <person name="Walter F."/>
            <person name="Albersmeier A."/>
            <person name="Kalinowski J."/>
            <person name="Ruckert C."/>
        </authorList>
    </citation>
    <scope>NUCLEOTIDE SEQUENCE</scope>
    <source>
        <strain evidence="2">CCM 7897</strain>
    </source>
</reference>
<organism evidence="2 3">
    <name type="scientific">Azorhizobium oxalatiphilum</name>
    <dbReference type="NCBI Taxonomy" id="980631"/>
    <lineage>
        <taxon>Bacteria</taxon>
        <taxon>Pseudomonadati</taxon>
        <taxon>Pseudomonadota</taxon>
        <taxon>Alphaproteobacteria</taxon>
        <taxon>Hyphomicrobiales</taxon>
        <taxon>Xanthobacteraceae</taxon>
        <taxon>Azorhizobium</taxon>
    </lineage>
</organism>
<name>A0A917BNK9_9HYPH</name>
<keyword evidence="1" id="KW-0812">Transmembrane</keyword>
<comment type="caution">
    <text evidence="2">The sequence shown here is derived from an EMBL/GenBank/DDBJ whole genome shotgun (WGS) entry which is preliminary data.</text>
</comment>
<keyword evidence="1" id="KW-1133">Transmembrane helix</keyword>
<sequence length="61" mass="6637">MDAVIRTFAERGDLAHLALVAWAVSASGVAMAALGALSRAHQRMDDFVRELARFNARHGEE</sequence>
<evidence type="ECO:0000256" key="1">
    <source>
        <dbReference type="SAM" id="Phobius"/>
    </source>
</evidence>
<proteinExistence type="predicted"/>
<keyword evidence="1" id="KW-0472">Membrane</keyword>
<protein>
    <submittedName>
        <fullName evidence="2">Uncharacterized protein</fullName>
    </submittedName>
</protein>
<reference evidence="2" key="2">
    <citation type="submission" date="2020-09" db="EMBL/GenBank/DDBJ databases">
        <authorList>
            <person name="Sun Q."/>
            <person name="Sedlacek I."/>
        </authorList>
    </citation>
    <scope>NUCLEOTIDE SEQUENCE</scope>
    <source>
        <strain evidence="2">CCM 7897</strain>
    </source>
</reference>
<dbReference type="EMBL" id="BMCT01000001">
    <property type="protein sequence ID" value="GGF53091.1"/>
    <property type="molecule type" value="Genomic_DNA"/>
</dbReference>
<keyword evidence="3" id="KW-1185">Reference proteome</keyword>
<dbReference type="RefSeq" id="WP_188576047.1">
    <property type="nucleotide sequence ID" value="NZ_BMCT01000001.1"/>
</dbReference>
<evidence type="ECO:0000313" key="2">
    <source>
        <dbReference type="EMBL" id="GGF53091.1"/>
    </source>
</evidence>
<accession>A0A917BNK9</accession>
<feature type="transmembrane region" description="Helical" evidence="1">
    <location>
        <begin position="14"/>
        <end position="37"/>
    </location>
</feature>
<dbReference type="Proteomes" id="UP000606044">
    <property type="component" value="Unassembled WGS sequence"/>
</dbReference>
<dbReference type="AlphaFoldDB" id="A0A917BNK9"/>
<evidence type="ECO:0000313" key="3">
    <source>
        <dbReference type="Proteomes" id="UP000606044"/>
    </source>
</evidence>